<evidence type="ECO:0000313" key="13">
    <source>
        <dbReference type="EMBL" id="MBB2173868.1"/>
    </source>
</evidence>
<dbReference type="EC" id="2.7.13.3" evidence="3"/>
<keyword evidence="4" id="KW-0597">Phosphoprotein</keyword>
<dbReference type="PANTHER" id="PTHR45436:SF8">
    <property type="entry name" value="HISTIDINE KINASE"/>
    <property type="match status" value="1"/>
</dbReference>
<feature type="domain" description="HAMP" evidence="12">
    <location>
        <begin position="152"/>
        <end position="205"/>
    </location>
</feature>
<comment type="catalytic activity">
    <reaction evidence="1">
        <text>ATP + protein L-histidine = ADP + protein N-phospho-L-histidine.</text>
        <dbReference type="EC" id="2.7.13.3"/>
    </reaction>
</comment>
<keyword evidence="14" id="KW-1185">Reference proteome</keyword>
<dbReference type="Gene3D" id="1.10.287.130">
    <property type="match status" value="1"/>
</dbReference>
<keyword evidence="10" id="KW-0472">Membrane</keyword>
<dbReference type="InterPro" id="IPR005467">
    <property type="entry name" value="His_kinase_dom"/>
</dbReference>
<dbReference type="GO" id="GO:0005886">
    <property type="term" value="C:plasma membrane"/>
    <property type="evidence" value="ECO:0007669"/>
    <property type="project" value="TreeGrafter"/>
</dbReference>
<keyword evidence="5" id="KW-0808">Transferase</keyword>
<evidence type="ECO:0000256" key="6">
    <source>
        <dbReference type="ARBA" id="ARBA00022692"/>
    </source>
</evidence>
<gene>
    <name evidence="13" type="ORF">HLH35_17385</name>
</gene>
<proteinExistence type="predicted"/>
<dbReference type="CDD" id="cd00082">
    <property type="entry name" value="HisKA"/>
    <property type="match status" value="1"/>
</dbReference>
<dbReference type="InterPro" id="IPR003660">
    <property type="entry name" value="HAMP_dom"/>
</dbReference>
<dbReference type="SMART" id="SM00388">
    <property type="entry name" value="HisKA"/>
    <property type="match status" value="1"/>
</dbReference>
<evidence type="ECO:0000256" key="10">
    <source>
        <dbReference type="ARBA" id="ARBA00023136"/>
    </source>
</evidence>
<evidence type="ECO:0000313" key="14">
    <source>
        <dbReference type="Proteomes" id="UP000577891"/>
    </source>
</evidence>
<comment type="subcellular location">
    <subcellularLocation>
        <location evidence="2">Membrane</location>
    </subcellularLocation>
</comment>
<protein>
    <recommendedName>
        <fullName evidence="3">histidine kinase</fullName>
        <ecNumber evidence="3">2.7.13.3</ecNumber>
    </recommendedName>
</protein>
<dbReference type="InterPro" id="IPR004358">
    <property type="entry name" value="Sig_transdc_His_kin-like_C"/>
</dbReference>
<dbReference type="Pfam" id="PF02518">
    <property type="entry name" value="HATPase_c"/>
    <property type="match status" value="1"/>
</dbReference>
<dbReference type="Pfam" id="PF00512">
    <property type="entry name" value="HisKA"/>
    <property type="match status" value="1"/>
</dbReference>
<dbReference type="GO" id="GO:0000155">
    <property type="term" value="F:phosphorelay sensor kinase activity"/>
    <property type="evidence" value="ECO:0007669"/>
    <property type="project" value="InterPro"/>
</dbReference>
<dbReference type="AlphaFoldDB" id="A0A7W4J372"/>
<dbReference type="SUPFAM" id="SSF158472">
    <property type="entry name" value="HAMP domain-like"/>
    <property type="match status" value="1"/>
</dbReference>
<evidence type="ECO:0000259" key="12">
    <source>
        <dbReference type="PROSITE" id="PS50885"/>
    </source>
</evidence>
<dbReference type="SMART" id="SM00304">
    <property type="entry name" value="HAMP"/>
    <property type="match status" value="1"/>
</dbReference>
<keyword evidence="6" id="KW-0812">Transmembrane</keyword>
<dbReference type="InterPro" id="IPR036890">
    <property type="entry name" value="HATPase_C_sf"/>
</dbReference>
<keyword evidence="8" id="KW-1133">Transmembrane helix</keyword>
<evidence type="ECO:0000256" key="3">
    <source>
        <dbReference type="ARBA" id="ARBA00012438"/>
    </source>
</evidence>
<dbReference type="InterPro" id="IPR036097">
    <property type="entry name" value="HisK_dim/P_sf"/>
</dbReference>
<dbReference type="SUPFAM" id="SSF47384">
    <property type="entry name" value="Homodimeric domain of signal transducing histidine kinase"/>
    <property type="match status" value="1"/>
</dbReference>
<name>A0A7W4J372_9PROT</name>
<dbReference type="PROSITE" id="PS50885">
    <property type="entry name" value="HAMP"/>
    <property type="match status" value="1"/>
</dbReference>
<feature type="domain" description="Histidine kinase" evidence="11">
    <location>
        <begin position="213"/>
        <end position="426"/>
    </location>
</feature>
<dbReference type="EMBL" id="JABEQE010000021">
    <property type="protein sequence ID" value="MBB2173868.1"/>
    <property type="molecule type" value="Genomic_DNA"/>
</dbReference>
<evidence type="ECO:0000256" key="5">
    <source>
        <dbReference type="ARBA" id="ARBA00022679"/>
    </source>
</evidence>
<evidence type="ECO:0000259" key="11">
    <source>
        <dbReference type="PROSITE" id="PS50109"/>
    </source>
</evidence>
<dbReference type="Proteomes" id="UP000577891">
    <property type="component" value="Unassembled WGS sequence"/>
</dbReference>
<dbReference type="SUPFAM" id="SSF55874">
    <property type="entry name" value="ATPase domain of HSP90 chaperone/DNA topoisomerase II/histidine kinase"/>
    <property type="match status" value="1"/>
</dbReference>
<comment type="caution">
    <text evidence="13">The sequence shown here is derived from an EMBL/GenBank/DDBJ whole genome shotgun (WGS) entry which is preliminary data.</text>
</comment>
<dbReference type="SMART" id="SM00387">
    <property type="entry name" value="HATPase_c"/>
    <property type="match status" value="1"/>
</dbReference>
<dbReference type="Pfam" id="PF00672">
    <property type="entry name" value="HAMP"/>
    <property type="match status" value="1"/>
</dbReference>
<organism evidence="13 14">
    <name type="scientific">Gluconacetobacter asukensis</name>
    <dbReference type="NCBI Taxonomy" id="1017181"/>
    <lineage>
        <taxon>Bacteria</taxon>
        <taxon>Pseudomonadati</taxon>
        <taxon>Pseudomonadota</taxon>
        <taxon>Alphaproteobacteria</taxon>
        <taxon>Acetobacterales</taxon>
        <taxon>Acetobacteraceae</taxon>
        <taxon>Gluconacetobacter</taxon>
    </lineage>
</organism>
<dbReference type="InterPro" id="IPR003594">
    <property type="entry name" value="HATPase_dom"/>
</dbReference>
<evidence type="ECO:0000256" key="2">
    <source>
        <dbReference type="ARBA" id="ARBA00004370"/>
    </source>
</evidence>
<keyword evidence="7 13" id="KW-0418">Kinase</keyword>
<dbReference type="CDD" id="cd06225">
    <property type="entry name" value="HAMP"/>
    <property type="match status" value="1"/>
</dbReference>
<keyword evidence="9" id="KW-0902">Two-component regulatory system</keyword>
<dbReference type="Gene3D" id="6.10.340.10">
    <property type="match status" value="1"/>
</dbReference>
<dbReference type="PRINTS" id="PR00344">
    <property type="entry name" value="BCTRLSENSOR"/>
</dbReference>
<evidence type="ECO:0000256" key="8">
    <source>
        <dbReference type="ARBA" id="ARBA00022989"/>
    </source>
</evidence>
<dbReference type="CDD" id="cd00075">
    <property type="entry name" value="HATPase"/>
    <property type="match status" value="1"/>
</dbReference>
<accession>A0A7W4J372</accession>
<evidence type="ECO:0000256" key="4">
    <source>
        <dbReference type="ARBA" id="ARBA00022553"/>
    </source>
</evidence>
<sequence>MLITILTGFHNQHLFERQIRRAITNEGEETFAAAGQPDVSHFLPVVKALVRNEPGFFYLLQDREQTVIAGNMLHLRPVTGPRWLSWAHQLSPDSHRVAVYGEGYRLSDGGYYFVGIDASQLTQLRHDLWNTVAWSSLGFMILGLAGGMLLSNAVLKRIESISMTARSIMRGNIARRIPLRGTGDEFDHLSQSLNAMLGQNETLIVSLRQVSNDIAHDMRSPLSRLRHRLERARDREETVDGLRDQIDLSIDELDRALEIFGSLLDLAQIEARTQSDEFSAVDLVVLVSEMVEVYLPIVEDHRQTLRVRHPPEAIMMGQPVLLRQMLANLLENAIHHTPSGSTIMLEVSVGESGVQLIVSDNGGGIPAGDLERVFDRFVRLDNSRSEAGNGLGLSMVRAIVHLHGGAITLTDNRPGLRCLITLPCENRARIQAGQSPGP</sequence>
<dbReference type="InterPro" id="IPR050428">
    <property type="entry name" value="TCS_sensor_his_kinase"/>
</dbReference>
<dbReference type="PROSITE" id="PS50109">
    <property type="entry name" value="HIS_KIN"/>
    <property type="match status" value="1"/>
</dbReference>
<reference evidence="13 14" key="1">
    <citation type="submission" date="2020-04" db="EMBL/GenBank/DDBJ databases">
        <title>Description of novel Gluconacetobacter.</title>
        <authorList>
            <person name="Sombolestani A."/>
        </authorList>
    </citation>
    <scope>NUCLEOTIDE SEQUENCE [LARGE SCALE GENOMIC DNA]</scope>
    <source>
        <strain evidence="13 14">LMG 27724</strain>
    </source>
</reference>
<dbReference type="InterPro" id="IPR003661">
    <property type="entry name" value="HisK_dim/P_dom"/>
</dbReference>
<dbReference type="PANTHER" id="PTHR45436">
    <property type="entry name" value="SENSOR HISTIDINE KINASE YKOH"/>
    <property type="match status" value="1"/>
</dbReference>
<evidence type="ECO:0000256" key="9">
    <source>
        <dbReference type="ARBA" id="ARBA00023012"/>
    </source>
</evidence>
<evidence type="ECO:0000256" key="7">
    <source>
        <dbReference type="ARBA" id="ARBA00022777"/>
    </source>
</evidence>
<evidence type="ECO:0000256" key="1">
    <source>
        <dbReference type="ARBA" id="ARBA00000085"/>
    </source>
</evidence>
<dbReference type="Gene3D" id="3.30.565.10">
    <property type="entry name" value="Histidine kinase-like ATPase, C-terminal domain"/>
    <property type="match status" value="1"/>
</dbReference>